<dbReference type="InterPro" id="IPR004821">
    <property type="entry name" value="Cyt_trans-like"/>
</dbReference>
<dbReference type="GO" id="GO:0005829">
    <property type="term" value="C:cytosol"/>
    <property type="evidence" value="ECO:0007669"/>
    <property type="project" value="TreeGrafter"/>
</dbReference>
<evidence type="ECO:0000256" key="5">
    <source>
        <dbReference type="ARBA" id="ARBA00023268"/>
    </source>
</evidence>
<comment type="function">
    <text evidence="2">Catalyzes the ADP transfer from ATP to D-glycero-beta-D-manno-heptose 1-phosphate, yielding ADP-D-glycero-beta-D-manno-heptose.</text>
</comment>
<reference evidence="9 10" key="1">
    <citation type="submission" date="2016-04" db="EMBL/GenBank/DDBJ databases">
        <title>Draft genome sequence of freshwater magnetotactic bacteria Magnetospirillum marisnigri SP-1 and Magnetospirillum moscoviense BB-1.</title>
        <authorList>
            <person name="Koziaeva V."/>
            <person name="Dziuba M.V."/>
            <person name="Ivanov T.M."/>
            <person name="Kuznetsov B."/>
            <person name="Grouzdev D.S."/>
        </authorList>
    </citation>
    <scope>NUCLEOTIDE SEQUENCE [LARGE SCALE GENOMIC DNA]</scope>
    <source>
        <strain evidence="9 10">BB-1</strain>
    </source>
</reference>
<dbReference type="STRING" id="1437059.A6A05_04560"/>
<evidence type="ECO:0000256" key="6">
    <source>
        <dbReference type="ARBA" id="ARBA00023277"/>
    </source>
</evidence>
<feature type="domain" description="Carbohydrate kinase PfkB" evidence="7">
    <location>
        <begin position="205"/>
        <end position="499"/>
    </location>
</feature>
<feature type="domain" description="Cytidyltransferase-like" evidence="8">
    <location>
        <begin position="40"/>
        <end position="137"/>
    </location>
</feature>
<keyword evidence="5" id="KW-0511">Multifunctional enzyme</keyword>
<dbReference type="Pfam" id="PF00294">
    <property type="entry name" value="PfkB"/>
    <property type="match status" value="1"/>
</dbReference>
<evidence type="ECO:0000313" key="10">
    <source>
        <dbReference type="Proteomes" id="UP000078543"/>
    </source>
</evidence>
<dbReference type="SUPFAM" id="SSF53613">
    <property type="entry name" value="Ribokinase-like"/>
    <property type="match status" value="1"/>
</dbReference>
<dbReference type="GO" id="GO:0033786">
    <property type="term" value="F:heptose-1-phosphate adenylyltransferase activity"/>
    <property type="evidence" value="ECO:0007669"/>
    <property type="project" value="TreeGrafter"/>
</dbReference>
<keyword evidence="10" id="KW-1185">Reference proteome</keyword>
<name>A0A178MA42_9PROT</name>
<dbReference type="CDD" id="cd01172">
    <property type="entry name" value="RfaE_like"/>
    <property type="match status" value="1"/>
</dbReference>
<dbReference type="SUPFAM" id="SSF52374">
    <property type="entry name" value="Nucleotidylyl transferase"/>
    <property type="match status" value="1"/>
</dbReference>
<dbReference type="Gene3D" id="3.40.50.620">
    <property type="entry name" value="HUPs"/>
    <property type="match status" value="1"/>
</dbReference>
<evidence type="ECO:0000259" key="8">
    <source>
        <dbReference type="Pfam" id="PF01467"/>
    </source>
</evidence>
<accession>A0A178MA42</accession>
<dbReference type="EMBL" id="LWQU01000185">
    <property type="protein sequence ID" value="OAN45396.1"/>
    <property type="molecule type" value="Genomic_DNA"/>
</dbReference>
<dbReference type="OrthoDB" id="9802794at2"/>
<evidence type="ECO:0000256" key="1">
    <source>
        <dbReference type="ARBA" id="ARBA00002319"/>
    </source>
</evidence>
<dbReference type="Proteomes" id="UP000078543">
    <property type="component" value="Unassembled WGS sequence"/>
</dbReference>
<sequence length="518" mass="56382">MTETVTPSHRHPDGGKVHNLAQLATVAEHLRRDGRTVVLCHGVFDLLHLGHVRHLEAARREGDVLMVTITADSFVNKGPGRPVFGEHQRAEMLAALAHVDYVGINYAASAESVIHAIKPGVYVKGSDYKDSETDVTGKIVSERRAVEDHGGRVVFTNELVFSSSSLINNYLDVYDPALKDYLAGLRQRDGLAQVRQMLDRAQGLKVLVVGDAIIDDYQYVNALGKSPKENMIATLHRDSEQFAGGSIAAANHVANFCAEVEVVTVLGRADSHEQLIRESLLPNVTLTALHRDGAPTTRKCRFIDNGMRKLFEVYYMDDTPSSGRQEAELVRVIANRAPKYDLVIVTDFGHGMITAPVIKALVDNARFLAVNTQTNSANTGFNLVTRYPKADYVCIDAPEAKLATGDRYSDIATILSKHLPARIDCNRITVTMGHEGAATWAKGKKINRVPAFTKRALDTVGAGDAFLAVTSPLVAVGGPMELVGFVGNAVGAIKVGIVGHRRSVGRIELIKFVERLLK</sequence>
<keyword evidence="4" id="KW-0418">Kinase</keyword>
<protein>
    <submittedName>
        <fullName evidence="9">Cytidyltransferase</fullName>
    </submittedName>
</protein>
<dbReference type="InterPro" id="IPR011913">
    <property type="entry name" value="RfaE_dom_I"/>
</dbReference>
<dbReference type="NCBIfam" id="TIGR00125">
    <property type="entry name" value="cyt_tran_rel"/>
    <property type="match status" value="1"/>
</dbReference>
<dbReference type="Gene3D" id="3.40.1190.20">
    <property type="match status" value="1"/>
</dbReference>
<dbReference type="RefSeq" id="WP_068504207.1">
    <property type="nucleotide sequence ID" value="NZ_LWQU01000185.1"/>
</dbReference>
<gene>
    <name evidence="9" type="ORF">A6A05_04560</name>
</gene>
<dbReference type="CDD" id="cd02172">
    <property type="entry name" value="RfaE_N"/>
    <property type="match status" value="1"/>
</dbReference>
<dbReference type="InterPro" id="IPR029056">
    <property type="entry name" value="Ribokinase-like"/>
</dbReference>
<dbReference type="Pfam" id="PF01467">
    <property type="entry name" value="CTP_transf_like"/>
    <property type="match status" value="1"/>
</dbReference>
<organism evidence="9 10">
    <name type="scientific">Magnetospirillum moscoviense</name>
    <dbReference type="NCBI Taxonomy" id="1437059"/>
    <lineage>
        <taxon>Bacteria</taxon>
        <taxon>Pseudomonadati</taxon>
        <taxon>Pseudomonadota</taxon>
        <taxon>Alphaproteobacteria</taxon>
        <taxon>Rhodospirillales</taxon>
        <taxon>Rhodospirillaceae</taxon>
        <taxon>Magnetospirillum</taxon>
    </lineage>
</organism>
<evidence type="ECO:0000256" key="4">
    <source>
        <dbReference type="ARBA" id="ARBA00022777"/>
    </source>
</evidence>
<evidence type="ECO:0000256" key="3">
    <source>
        <dbReference type="ARBA" id="ARBA00022679"/>
    </source>
</evidence>
<evidence type="ECO:0000259" key="7">
    <source>
        <dbReference type="Pfam" id="PF00294"/>
    </source>
</evidence>
<keyword evidence="3 9" id="KW-0808">Transferase</keyword>
<dbReference type="GO" id="GO:0033785">
    <property type="term" value="F:heptose 7-phosphate kinase activity"/>
    <property type="evidence" value="ECO:0007669"/>
    <property type="project" value="TreeGrafter"/>
</dbReference>
<keyword evidence="6" id="KW-0119">Carbohydrate metabolism</keyword>
<proteinExistence type="predicted"/>
<dbReference type="PANTHER" id="PTHR46969">
    <property type="entry name" value="BIFUNCTIONAL PROTEIN HLDE"/>
    <property type="match status" value="1"/>
</dbReference>
<evidence type="ECO:0000313" key="9">
    <source>
        <dbReference type="EMBL" id="OAN45396.1"/>
    </source>
</evidence>
<comment type="caution">
    <text evidence="9">The sequence shown here is derived from an EMBL/GenBank/DDBJ whole genome shotgun (WGS) entry which is preliminary data.</text>
</comment>
<evidence type="ECO:0000256" key="2">
    <source>
        <dbReference type="ARBA" id="ARBA00003753"/>
    </source>
</evidence>
<dbReference type="GO" id="GO:0016773">
    <property type="term" value="F:phosphotransferase activity, alcohol group as acceptor"/>
    <property type="evidence" value="ECO:0007669"/>
    <property type="project" value="InterPro"/>
</dbReference>
<dbReference type="PANTHER" id="PTHR46969:SF1">
    <property type="entry name" value="BIFUNCTIONAL PROTEIN HLDE"/>
    <property type="match status" value="1"/>
</dbReference>
<dbReference type="AlphaFoldDB" id="A0A178MA42"/>
<dbReference type="InterPro" id="IPR011611">
    <property type="entry name" value="PfkB_dom"/>
</dbReference>
<comment type="function">
    <text evidence="1">Catalyzes the phosphorylation of D-glycero-D-manno-heptose 7-phosphate at the C-1 position to selectively form D-glycero-beta-D-manno-heptose-1,7-bisphosphate.</text>
</comment>
<dbReference type="InterPro" id="IPR014729">
    <property type="entry name" value="Rossmann-like_a/b/a_fold"/>
</dbReference>